<keyword evidence="3" id="KW-1185">Reference proteome</keyword>
<evidence type="ECO:0000313" key="3">
    <source>
        <dbReference type="Proteomes" id="UP000309676"/>
    </source>
</evidence>
<dbReference type="OrthoDB" id="2406134at2"/>
<reference evidence="2 3" key="1">
    <citation type="submission" date="2019-05" db="EMBL/GenBank/DDBJ databases">
        <authorList>
            <person name="Narsing Rao M.P."/>
            <person name="Li W.J."/>
        </authorList>
    </citation>
    <scope>NUCLEOTIDE SEQUENCE [LARGE SCALE GENOMIC DNA]</scope>
    <source>
        <strain evidence="2 3">SYSU_K30003</strain>
    </source>
</reference>
<evidence type="ECO:0008006" key="4">
    <source>
        <dbReference type="Google" id="ProtNLM"/>
    </source>
</evidence>
<dbReference type="EMBL" id="VCIW01000022">
    <property type="protein sequence ID" value="TLS49365.1"/>
    <property type="molecule type" value="Genomic_DNA"/>
</dbReference>
<dbReference type="Proteomes" id="UP000309676">
    <property type="component" value="Unassembled WGS sequence"/>
</dbReference>
<feature type="transmembrane region" description="Helical" evidence="1">
    <location>
        <begin position="38"/>
        <end position="55"/>
    </location>
</feature>
<feature type="transmembrane region" description="Helical" evidence="1">
    <location>
        <begin position="12"/>
        <end position="31"/>
    </location>
</feature>
<evidence type="ECO:0000256" key="1">
    <source>
        <dbReference type="SAM" id="Phobius"/>
    </source>
</evidence>
<protein>
    <recommendedName>
        <fullName evidence="4">Phage infection protein</fullName>
    </recommendedName>
</protein>
<comment type="caution">
    <text evidence="2">The sequence shown here is derived from an EMBL/GenBank/DDBJ whole genome shotgun (WGS) entry which is preliminary data.</text>
</comment>
<dbReference type="AlphaFoldDB" id="A0A5R9GDA4"/>
<keyword evidence="1" id="KW-0472">Membrane</keyword>
<accession>A0A5R9GDA4</accession>
<feature type="transmembrane region" description="Helical" evidence="1">
    <location>
        <begin position="91"/>
        <end position="116"/>
    </location>
</feature>
<proteinExistence type="predicted"/>
<name>A0A5R9GDA4_9BACL</name>
<evidence type="ECO:0000313" key="2">
    <source>
        <dbReference type="EMBL" id="TLS49365.1"/>
    </source>
</evidence>
<keyword evidence="1" id="KW-0812">Transmembrane</keyword>
<keyword evidence="1" id="KW-1133">Transmembrane helix</keyword>
<organism evidence="2 3">
    <name type="scientific">Paenibacillus antri</name>
    <dbReference type="NCBI Taxonomy" id="2582848"/>
    <lineage>
        <taxon>Bacteria</taxon>
        <taxon>Bacillati</taxon>
        <taxon>Bacillota</taxon>
        <taxon>Bacilli</taxon>
        <taxon>Bacillales</taxon>
        <taxon>Paenibacillaceae</taxon>
        <taxon>Paenibacillus</taxon>
    </lineage>
</organism>
<sequence>MLQLDVPDIADVGWFLSLSVLSFFLMISAVLSWTGIRGIVLFVLLLFFGTPLLALPEEFMNGFYRDWIHSWLPMRFLVDGLRELFFFGGGISWNGATVALSGIAVVSLVVLLLSIYKPSAATKKQGVGVSR</sequence>
<gene>
    <name evidence="2" type="ORF">FE782_26065</name>
</gene>